<dbReference type="AlphaFoldDB" id="M5G8E7"/>
<keyword evidence="4" id="KW-0067">ATP-binding</keyword>
<accession>M5G8E7</accession>
<dbReference type="Pfam" id="PF00069">
    <property type="entry name" value="Pkinase"/>
    <property type="match status" value="1"/>
</dbReference>
<dbReference type="InterPro" id="IPR011009">
    <property type="entry name" value="Kinase-like_dom_sf"/>
</dbReference>
<sequence length="297" mass="32975">MARHPAPGEEGKVWCVKRRKNPFEGAKDRQRQLEEANILQYLATPSVGGPHSHIVQMIDFWEEQNTLYIRTELCGLGDLSILLQEFGRISEDGLGEARVWKILNQITKGLLHVHQAGILHLDLKPANIFITDSGVLKIGDFGLATRWPRPNAALERGFEREGDREYMAPEILRGVYGKPADIFSLGVLALECICNIVVPDMGEPWHKLRTDDFSDTELSGIASFELSSLIIGMMHSDRTLRPSIQQIRASIAFQRLEGMLASGVVGSAIEPEEPAFLASLLGYSGPEPVEDSMDVDM</sequence>
<dbReference type="GO" id="GO:0110031">
    <property type="term" value="P:negative regulation of G2/MI transition of meiotic cell cycle"/>
    <property type="evidence" value="ECO:0007669"/>
    <property type="project" value="TreeGrafter"/>
</dbReference>
<dbReference type="GO" id="GO:0004713">
    <property type="term" value="F:protein tyrosine kinase activity"/>
    <property type="evidence" value="ECO:0007669"/>
    <property type="project" value="TreeGrafter"/>
</dbReference>
<reference evidence="7 8" key="1">
    <citation type="journal article" date="2012" name="Science">
        <title>The Paleozoic origin of enzymatic lignin decomposition reconstructed from 31 fungal genomes.</title>
        <authorList>
            <person name="Floudas D."/>
            <person name="Binder M."/>
            <person name="Riley R."/>
            <person name="Barry K."/>
            <person name="Blanchette R.A."/>
            <person name="Henrissat B."/>
            <person name="Martinez A.T."/>
            <person name="Otillar R."/>
            <person name="Spatafora J.W."/>
            <person name="Yadav J.S."/>
            <person name="Aerts A."/>
            <person name="Benoit I."/>
            <person name="Boyd A."/>
            <person name="Carlson A."/>
            <person name="Copeland A."/>
            <person name="Coutinho P.M."/>
            <person name="de Vries R.P."/>
            <person name="Ferreira P."/>
            <person name="Findley K."/>
            <person name="Foster B."/>
            <person name="Gaskell J."/>
            <person name="Glotzer D."/>
            <person name="Gorecki P."/>
            <person name="Heitman J."/>
            <person name="Hesse C."/>
            <person name="Hori C."/>
            <person name="Igarashi K."/>
            <person name="Jurgens J.A."/>
            <person name="Kallen N."/>
            <person name="Kersten P."/>
            <person name="Kohler A."/>
            <person name="Kuees U."/>
            <person name="Kumar T.K.A."/>
            <person name="Kuo A."/>
            <person name="LaButti K."/>
            <person name="Larrondo L.F."/>
            <person name="Lindquist E."/>
            <person name="Ling A."/>
            <person name="Lombard V."/>
            <person name="Lucas S."/>
            <person name="Lundell T."/>
            <person name="Martin R."/>
            <person name="McLaughlin D.J."/>
            <person name="Morgenstern I."/>
            <person name="Morin E."/>
            <person name="Murat C."/>
            <person name="Nagy L.G."/>
            <person name="Nolan M."/>
            <person name="Ohm R.A."/>
            <person name="Patyshakuliyeva A."/>
            <person name="Rokas A."/>
            <person name="Ruiz-Duenas F.J."/>
            <person name="Sabat G."/>
            <person name="Salamov A."/>
            <person name="Samejima M."/>
            <person name="Schmutz J."/>
            <person name="Slot J.C."/>
            <person name="St John F."/>
            <person name="Stenlid J."/>
            <person name="Sun H."/>
            <person name="Sun S."/>
            <person name="Syed K."/>
            <person name="Tsang A."/>
            <person name="Wiebenga A."/>
            <person name="Young D."/>
            <person name="Pisabarro A."/>
            <person name="Eastwood D.C."/>
            <person name="Martin F."/>
            <person name="Cullen D."/>
            <person name="Grigoriev I.V."/>
            <person name="Hibbett D.S."/>
        </authorList>
    </citation>
    <scope>NUCLEOTIDE SEQUENCE [LARGE SCALE GENOMIC DNA]</scope>
    <source>
        <strain evidence="7 8">DJM-731 SS1</strain>
    </source>
</reference>
<evidence type="ECO:0000256" key="2">
    <source>
        <dbReference type="ARBA" id="ARBA00022741"/>
    </source>
</evidence>
<dbReference type="STRING" id="1858805.M5G8E7"/>
<dbReference type="PROSITE" id="PS50011">
    <property type="entry name" value="PROTEIN_KINASE_DOM"/>
    <property type="match status" value="1"/>
</dbReference>
<dbReference type="GO" id="GO:0005634">
    <property type="term" value="C:nucleus"/>
    <property type="evidence" value="ECO:0007669"/>
    <property type="project" value="TreeGrafter"/>
</dbReference>
<evidence type="ECO:0000256" key="3">
    <source>
        <dbReference type="ARBA" id="ARBA00022777"/>
    </source>
</evidence>
<dbReference type="RefSeq" id="XP_040631324.1">
    <property type="nucleotide sequence ID" value="XM_040772167.1"/>
</dbReference>
<dbReference type="Gene3D" id="1.10.510.10">
    <property type="entry name" value="Transferase(Phosphotransferase) domain 1"/>
    <property type="match status" value="1"/>
</dbReference>
<evidence type="ECO:0000259" key="6">
    <source>
        <dbReference type="PROSITE" id="PS50011"/>
    </source>
</evidence>
<dbReference type="InterPro" id="IPR050339">
    <property type="entry name" value="CC_SR_Kinase"/>
</dbReference>
<dbReference type="PANTHER" id="PTHR11042">
    <property type="entry name" value="EUKARYOTIC TRANSLATION INITIATION FACTOR 2-ALPHA KINASE EIF2-ALPHA KINASE -RELATED"/>
    <property type="match status" value="1"/>
</dbReference>
<dbReference type="GO" id="GO:0005737">
    <property type="term" value="C:cytoplasm"/>
    <property type="evidence" value="ECO:0007669"/>
    <property type="project" value="TreeGrafter"/>
</dbReference>
<evidence type="ECO:0000313" key="7">
    <source>
        <dbReference type="EMBL" id="EJU04430.1"/>
    </source>
</evidence>
<organism evidence="7 8">
    <name type="scientific">Dacryopinax primogenitus (strain DJM 731)</name>
    <name type="common">Brown rot fungus</name>
    <dbReference type="NCBI Taxonomy" id="1858805"/>
    <lineage>
        <taxon>Eukaryota</taxon>
        <taxon>Fungi</taxon>
        <taxon>Dikarya</taxon>
        <taxon>Basidiomycota</taxon>
        <taxon>Agaricomycotina</taxon>
        <taxon>Dacrymycetes</taxon>
        <taxon>Dacrymycetales</taxon>
        <taxon>Dacrymycetaceae</taxon>
        <taxon>Dacryopinax</taxon>
    </lineage>
</organism>
<feature type="domain" description="Protein kinase" evidence="6">
    <location>
        <begin position="1"/>
        <end position="253"/>
    </location>
</feature>
<dbReference type="Gene3D" id="3.30.200.20">
    <property type="entry name" value="Phosphorylase Kinase, domain 1"/>
    <property type="match status" value="1"/>
</dbReference>
<proteinExistence type="inferred from homology"/>
<dbReference type="OMA" id="ECICNIV"/>
<dbReference type="OrthoDB" id="5337378at2759"/>
<gene>
    <name evidence="7" type="ORF">DACRYDRAFT_20963</name>
</gene>
<evidence type="ECO:0000256" key="1">
    <source>
        <dbReference type="ARBA" id="ARBA00022679"/>
    </source>
</evidence>
<keyword evidence="3 7" id="KW-0418">Kinase</keyword>
<protein>
    <submittedName>
        <fullName evidence="7">Kinase-like protein</fullName>
    </submittedName>
</protein>
<dbReference type="InterPro" id="IPR008271">
    <property type="entry name" value="Ser/Thr_kinase_AS"/>
</dbReference>
<dbReference type="InterPro" id="IPR000719">
    <property type="entry name" value="Prot_kinase_dom"/>
</dbReference>
<evidence type="ECO:0000313" key="8">
    <source>
        <dbReference type="Proteomes" id="UP000030653"/>
    </source>
</evidence>
<dbReference type="HOGENOM" id="CLU_000288_25_2_1"/>
<dbReference type="GO" id="GO:0005524">
    <property type="term" value="F:ATP binding"/>
    <property type="evidence" value="ECO:0007669"/>
    <property type="project" value="UniProtKB-KW"/>
</dbReference>
<dbReference type="PANTHER" id="PTHR11042:SF190">
    <property type="entry name" value="MITOSIS INHIBITOR PROTEIN KINASE MIK1"/>
    <property type="match status" value="1"/>
</dbReference>
<evidence type="ECO:0000256" key="4">
    <source>
        <dbReference type="ARBA" id="ARBA00022840"/>
    </source>
</evidence>
<name>M5G8E7_DACPD</name>
<comment type="similarity">
    <text evidence="5">Belongs to the protein kinase superfamily. Ser/Thr protein kinase family. GCN2 subfamily.</text>
</comment>
<keyword evidence="8" id="KW-1185">Reference proteome</keyword>
<keyword evidence="1" id="KW-0808">Transferase</keyword>
<keyword evidence="2" id="KW-0547">Nucleotide-binding</keyword>
<dbReference type="SUPFAM" id="SSF56112">
    <property type="entry name" value="Protein kinase-like (PK-like)"/>
    <property type="match status" value="1"/>
</dbReference>
<dbReference type="GeneID" id="63687229"/>
<dbReference type="PROSITE" id="PS00108">
    <property type="entry name" value="PROTEIN_KINASE_ST"/>
    <property type="match status" value="1"/>
</dbReference>
<dbReference type="SMART" id="SM00220">
    <property type="entry name" value="S_TKc"/>
    <property type="match status" value="1"/>
</dbReference>
<dbReference type="Proteomes" id="UP000030653">
    <property type="component" value="Unassembled WGS sequence"/>
</dbReference>
<dbReference type="EMBL" id="JH795858">
    <property type="protein sequence ID" value="EJU04430.1"/>
    <property type="molecule type" value="Genomic_DNA"/>
</dbReference>
<evidence type="ECO:0000256" key="5">
    <source>
        <dbReference type="ARBA" id="ARBA00037982"/>
    </source>
</evidence>